<dbReference type="Gene3D" id="3.40.50.10330">
    <property type="entry name" value="Probable inorganic polyphosphate/atp-NAD kinase, domain 1"/>
    <property type="match status" value="1"/>
</dbReference>
<keyword evidence="1" id="KW-0175">Coiled coil</keyword>
<dbReference type="SUPFAM" id="SSF111331">
    <property type="entry name" value="NAD kinase/diacylglycerol kinase-like"/>
    <property type="match status" value="1"/>
</dbReference>
<proteinExistence type="predicted"/>
<dbReference type="GO" id="GO:0016020">
    <property type="term" value="C:membrane"/>
    <property type="evidence" value="ECO:0007669"/>
    <property type="project" value="TreeGrafter"/>
</dbReference>
<dbReference type="GO" id="GO:0046512">
    <property type="term" value="P:sphingosine biosynthetic process"/>
    <property type="evidence" value="ECO:0007669"/>
    <property type="project" value="TreeGrafter"/>
</dbReference>
<feature type="coiled-coil region" evidence="1">
    <location>
        <begin position="403"/>
        <end position="430"/>
    </location>
</feature>
<dbReference type="InterPro" id="IPR001206">
    <property type="entry name" value="Diacylglycerol_kinase_cat_dom"/>
</dbReference>
<dbReference type="GO" id="GO:0005737">
    <property type="term" value="C:cytoplasm"/>
    <property type="evidence" value="ECO:0007669"/>
    <property type="project" value="TreeGrafter"/>
</dbReference>
<dbReference type="Proteomes" id="UP000580250">
    <property type="component" value="Unassembled WGS sequence"/>
</dbReference>
<sequence>MLIKFSRVRKKIMIQNSSSKFQCELFLLPPIFNSSTKNNLNELNIKIKQTFLFSPNLLENLFIPISLSEDNEKLNKNILKIFPEDILCSNRSCLGKDNSPPQFLFVAYPLYQENNKNEQRRRIRLQAKLTLLSNNRDDFIIFENVFNKWIGTCIDNKIRILPIIISSPHQPLTNSSKRRRILVLLNPFSGQQQALNLWANEVEMIWREAGYQIEIIVTERPFHATELAEQICLNRVDILALGGGDGIVSEALHGLCSRADHERALRLPILHLPMGTGNALASSIAYQANEPFPPRGSFCQQMALMAIRPTFNRLCLYQVEIEGGRRKGQNNKNNNQCKIMFLSLSWGLMADIDIGSERFRFLGMARLHLEAFLRVAFLPYVARYKARISYLPLPEGRLRNKIMEKMRMRVEERREEIGKEEEENEDFDEMIKGIEIPPLDQPVPSDWKTIEEEFCFVHIAALSHIGSDLPYIPSAKLDNPVLFLTFVQWQKISHRLHMAKILLSIDTSAHLNDPAFEIIPILACRVNPEKDAGGLLALDGEAVINDGKNSSMSFQVGPGNNKNATIIGRQRR</sequence>
<dbReference type="EMBL" id="CAJEWN010001199">
    <property type="protein sequence ID" value="CAD2195307.1"/>
    <property type="molecule type" value="Genomic_DNA"/>
</dbReference>
<feature type="domain" description="DAGKc" evidence="2">
    <location>
        <begin position="176"/>
        <end position="291"/>
    </location>
</feature>
<dbReference type="Pfam" id="PF00781">
    <property type="entry name" value="DAGK_cat"/>
    <property type="match status" value="1"/>
</dbReference>
<gene>
    <name evidence="3" type="ORF">MENT_LOCUS48381</name>
</gene>
<evidence type="ECO:0000313" key="3">
    <source>
        <dbReference type="EMBL" id="CAD2195307.1"/>
    </source>
</evidence>
<evidence type="ECO:0000256" key="1">
    <source>
        <dbReference type="SAM" id="Coils"/>
    </source>
</evidence>
<dbReference type="SMART" id="SM00046">
    <property type="entry name" value="DAGKc"/>
    <property type="match status" value="1"/>
</dbReference>
<dbReference type="InterPro" id="IPR016064">
    <property type="entry name" value="NAD/diacylglycerol_kinase_sf"/>
</dbReference>
<dbReference type="PANTHER" id="PTHR12358:SF112">
    <property type="entry name" value="LD11247P-RELATED"/>
    <property type="match status" value="1"/>
</dbReference>
<evidence type="ECO:0000313" key="4">
    <source>
        <dbReference type="Proteomes" id="UP000580250"/>
    </source>
</evidence>
<accession>A0A6V7X8J9</accession>
<dbReference type="PANTHER" id="PTHR12358">
    <property type="entry name" value="SPHINGOSINE KINASE"/>
    <property type="match status" value="1"/>
</dbReference>
<protein>
    <recommendedName>
        <fullName evidence="2">DAGKc domain-containing protein</fullName>
    </recommendedName>
</protein>
<dbReference type="OrthoDB" id="3853857at2759"/>
<dbReference type="Gene3D" id="2.60.200.40">
    <property type="match status" value="1"/>
</dbReference>
<comment type="caution">
    <text evidence="3">The sequence shown here is derived from an EMBL/GenBank/DDBJ whole genome shotgun (WGS) entry which is preliminary data.</text>
</comment>
<evidence type="ECO:0000259" key="2">
    <source>
        <dbReference type="PROSITE" id="PS50146"/>
    </source>
</evidence>
<dbReference type="PROSITE" id="PS50146">
    <property type="entry name" value="DAGK"/>
    <property type="match status" value="1"/>
</dbReference>
<dbReference type="InterPro" id="IPR017438">
    <property type="entry name" value="ATP-NAD_kinase_N"/>
</dbReference>
<name>A0A6V7X8J9_MELEN</name>
<organism evidence="3 4">
    <name type="scientific">Meloidogyne enterolobii</name>
    <name type="common">Root-knot nematode worm</name>
    <name type="synonym">Meloidogyne mayaguensis</name>
    <dbReference type="NCBI Taxonomy" id="390850"/>
    <lineage>
        <taxon>Eukaryota</taxon>
        <taxon>Metazoa</taxon>
        <taxon>Ecdysozoa</taxon>
        <taxon>Nematoda</taxon>
        <taxon>Chromadorea</taxon>
        <taxon>Rhabditida</taxon>
        <taxon>Tylenchina</taxon>
        <taxon>Tylenchomorpha</taxon>
        <taxon>Tylenchoidea</taxon>
        <taxon>Meloidogynidae</taxon>
        <taxon>Meloidogyninae</taxon>
        <taxon>Meloidogyne</taxon>
    </lineage>
</organism>
<reference evidence="3 4" key="1">
    <citation type="submission" date="2020-08" db="EMBL/GenBank/DDBJ databases">
        <authorList>
            <person name="Koutsovoulos G."/>
            <person name="Danchin GJ E."/>
        </authorList>
    </citation>
    <scope>NUCLEOTIDE SEQUENCE [LARGE SCALE GENOMIC DNA]</scope>
</reference>
<dbReference type="GO" id="GO:0001727">
    <property type="term" value="F:lipid kinase activity"/>
    <property type="evidence" value="ECO:0007669"/>
    <property type="project" value="TreeGrafter"/>
</dbReference>
<dbReference type="InterPro" id="IPR050187">
    <property type="entry name" value="Lipid_Phosphate_FormReg"/>
</dbReference>
<dbReference type="AlphaFoldDB" id="A0A6V7X8J9"/>